<reference evidence="1 2" key="1">
    <citation type="submission" date="2019-04" db="EMBL/GenBank/DDBJ databases">
        <title>Friends and foes A comparative genomics study of 23 Aspergillus species from section Flavi.</title>
        <authorList>
            <consortium name="DOE Joint Genome Institute"/>
            <person name="Kjaerbolling I."/>
            <person name="Vesth T."/>
            <person name="Frisvad J.C."/>
            <person name="Nybo J.L."/>
            <person name="Theobald S."/>
            <person name="Kildgaard S."/>
            <person name="Isbrandt T."/>
            <person name="Kuo A."/>
            <person name="Sato A."/>
            <person name="Lyhne E.K."/>
            <person name="Kogle M.E."/>
            <person name="Wiebenga A."/>
            <person name="Kun R.S."/>
            <person name="Lubbers R.J."/>
            <person name="Makela M.R."/>
            <person name="Barry K."/>
            <person name="Chovatia M."/>
            <person name="Clum A."/>
            <person name="Daum C."/>
            <person name="Haridas S."/>
            <person name="He G."/>
            <person name="LaButti K."/>
            <person name="Lipzen A."/>
            <person name="Mondo S."/>
            <person name="Riley R."/>
            <person name="Salamov A."/>
            <person name="Simmons B.A."/>
            <person name="Magnuson J.K."/>
            <person name="Henrissat B."/>
            <person name="Mortensen U.H."/>
            <person name="Larsen T.O."/>
            <person name="Devries R.P."/>
            <person name="Grigoriev I.V."/>
            <person name="Machida M."/>
            <person name="Baker S.E."/>
            <person name="Andersen M.R."/>
        </authorList>
    </citation>
    <scope>NUCLEOTIDE SEQUENCE [LARGE SCALE GENOMIC DNA]</scope>
    <source>
        <strain evidence="1 2">IBT 18842</strain>
    </source>
</reference>
<dbReference type="EMBL" id="ML742386">
    <property type="protein sequence ID" value="KAE8145100.1"/>
    <property type="molecule type" value="Genomic_DNA"/>
</dbReference>
<proteinExistence type="predicted"/>
<dbReference type="AlphaFoldDB" id="A0A5N6TFT5"/>
<sequence length="120" mass="13332">MNALLLARWVLVLSHRTFLGPGRVISIPSLLSAQVDIVCPCKNRVSDLGRHQTQEVKVTNTVSPRSLSPEESYIHFLSASLETNLLYYFIRAGDSSLNGLKFDRITCDISITGHPKSVSY</sequence>
<dbReference type="Proteomes" id="UP000325780">
    <property type="component" value="Unassembled WGS sequence"/>
</dbReference>
<gene>
    <name evidence="1" type="ORF">BDV25DRAFT_77252</name>
</gene>
<keyword evidence="2" id="KW-1185">Reference proteome</keyword>
<name>A0A5N6TFT5_ASPAV</name>
<accession>A0A5N6TFT5</accession>
<evidence type="ECO:0000313" key="2">
    <source>
        <dbReference type="Proteomes" id="UP000325780"/>
    </source>
</evidence>
<evidence type="ECO:0000313" key="1">
    <source>
        <dbReference type="EMBL" id="KAE8145100.1"/>
    </source>
</evidence>
<protein>
    <submittedName>
        <fullName evidence="1">Uncharacterized protein</fullName>
    </submittedName>
</protein>
<organism evidence="1 2">
    <name type="scientific">Aspergillus avenaceus</name>
    <dbReference type="NCBI Taxonomy" id="36643"/>
    <lineage>
        <taxon>Eukaryota</taxon>
        <taxon>Fungi</taxon>
        <taxon>Dikarya</taxon>
        <taxon>Ascomycota</taxon>
        <taxon>Pezizomycotina</taxon>
        <taxon>Eurotiomycetes</taxon>
        <taxon>Eurotiomycetidae</taxon>
        <taxon>Eurotiales</taxon>
        <taxon>Aspergillaceae</taxon>
        <taxon>Aspergillus</taxon>
        <taxon>Aspergillus subgen. Circumdati</taxon>
    </lineage>
</organism>